<reference evidence="7 8" key="1">
    <citation type="journal article" date="2019" name="Environ. Microbiol.">
        <title>Species interactions and distinct microbial communities in high Arctic permafrost affected cryosols are associated with the CH4 and CO2 gas fluxes.</title>
        <authorList>
            <person name="Altshuler I."/>
            <person name="Hamel J."/>
            <person name="Turney S."/>
            <person name="Magnuson E."/>
            <person name="Levesque R."/>
            <person name="Greer C."/>
            <person name="Whyte L.G."/>
        </authorList>
    </citation>
    <scope>NUCLEOTIDE SEQUENCE [LARGE SCALE GENOMIC DNA]</scope>
    <source>
        <strain evidence="7 8">E4</strain>
    </source>
</reference>
<comment type="similarity">
    <text evidence="1">Belongs to the phosphoglycerate mutase family. BPG-dependent PGAM subfamily.</text>
</comment>
<dbReference type="RefSeq" id="WP_140469927.1">
    <property type="nucleotide sequence ID" value="NZ_RCZD01000001.1"/>
</dbReference>
<dbReference type="SUPFAM" id="SSF53254">
    <property type="entry name" value="Phosphoglycerate mutase-like"/>
    <property type="match status" value="1"/>
</dbReference>
<dbReference type="Proteomes" id="UP000317663">
    <property type="component" value="Unassembled WGS sequence"/>
</dbReference>
<evidence type="ECO:0000256" key="5">
    <source>
        <dbReference type="ARBA" id="ARBA00023235"/>
    </source>
</evidence>
<evidence type="ECO:0000256" key="6">
    <source>
        <dbReference type="PIRSR" id="PIRSR613078-2"/>
    </source>
</evidence>
<organism evidence="7 8">
    <name type="scientific">Ewingella americana</name>
    <dbReference type="NCBI Taxonomy" id="41202"/>
    <lineage>
        <taxon>Bacteria</taxon>
        <taxon>Pseudomonadati</taxon>
        <taxon>Pseudomonadota</taxon>
        <taxon>Gammaproteobacteria</taxon>
        <taxon>Enterobacterales</taxon>
        <taxon>Yersiniaceae</taxon>
        <taxon>Ewingella</taxon>
    </lineage>
</organism>
<protein>
    <recommendedName>
        <fullName evidence="2">phosphoglycerate mutase (2,3-diphosphoglycerate-dependent)</fullName>
        <ecNumber evidence="2">5.4.2.11</ecNumber>
    </recommendedName>
</protein>
<comment type="caution">
    <text evidence="7">The sequence shown here is derived from an EMBL/GenBank/DDBJ whole genome shotgun (WGS) entry which is preliminary data.</text>
</comment>
<name>A0A502GUB3_9GAMM</name>
<dbReference type="PIRSF" id="PIRSF000709">
    <property type="entry name" value="6PFK_2-Ptase"/>
    <property type="match status" value="1"/>
</dbReference>
<sequence length="201" mass="23048">MELYLLRHGTSLANERQLVCGSSDYPLSSKGLEQASRVCEELKHIPFSRIYSSPLSRAINTITGLGGDVVVSIEDQIKELNTGDVSHITLPELWASDERFRQPWLSADLRYPGGETFREMIARISQWYSNHMNGWSDDEKILIVGHEGTLRSIYLYLMSLDVANYPNFPIGNCDYLYFEISREKVLRYEHIKLKNVEGEVN</sequence>
<dbReference type="AlphaFoldDB" id="A0A502GUB3"/>
<feature type="binding site" evidence="6">
    <location>
        <begin position="7"/>
        <end position="14"/>
    </location>
    <ligand>
        <name>substrate</name>
    </ligand>
</feature>
<dbReference type="EC" id="5.4.2.11" evidence="2"/>
<evidence type="ECO:0000256" key="2">
    <source>
        <dbReference type="ARBA" id="ARBA00012028"/>
    </source>
</evidence>
<evidence type="ECO:0000256" key="4">
    <source>
        <dbReference type="ARBA" id="ARBA00023152"/>
    </source>
</evidence>
<dbReference type="GO" id="GO:0004619">
    <property type="term" value="F:phosphoglycerate mutase activity"/>
    <property type="evidence" value="ECO:0007669"/>
    <property type="project" value="UniProtKB-EC"/>
</dbReference>
<keyword evidence="5" id="KW-0413">Isomerase</keyword>
<keyword evidence="3" id="KW-0312">Gluconeogenesis</keyword>
<accession>A0A502GUB3</accession>
<dbReference type="InterPro" id="IPR005952">
    <property type="entry name" value="Phosphogly_mut1"/>
</dbReference>
<evidence type="ECO:0000256" key="3">
    <source>
        <dbReference type="ARBA" id="ARBA00022432"/>
    </source>
</evidence>
<evidence type="ECO:0000256" key="1">
    <source>
        <dbReference type="ARBA" id="ARBA00006717"/>
    </source>
</evidence>
<proteinExistence type="inferred from homology"/>
<evidence type="ECO:0000313" key="7">
    <source>
        <dbReference type="EMBL" id="TPG64840.1"/>
    </source>
</evidence>
<evidence type="ECO:0000313" key="8">
    <source>
        <dbReference type="Proteomes" id="UP000317663"/>
    </source>
</evidence>
<dbReference type="InterPro" id="IPR013078">
    <property type="entry name" value="His_Pase_superF_clade-1"/>
</dbReference>
<dbReference type="Gene3D" id="3.40.50.1240">
    <property type="entry name" value="Phosphoglycerate mutase-like"/>
    <property type="match status" value="1"/>
</dbReference>
<feature type="binding site" evidence="6">
    <location>
        <position position="57"/>
    </location>
    <ligand>
        <name>substrate</name>
    </ligand>
</feature>
<dbReference type="InterPro" id="IPR029033">
    <property type="entry name" value="His_PPase_superfam"/>
</dbReference>
<dbReference type="SMART" id="SM00855">
    <property type="entry name" value="PGAM"/>
    <property type="match status" value="1"/>
</dbReference>
<dbReference type="GO" id="GO:0006096">
    <property type="term" value="P:glycolytic process"/>
    <property type="evidence" value="ECO:0007669"/>
    <property type="project" value="UniProtKB-KW"/>
</dbReference>
<dbReference type="EMBL" id="RCZD01000001">
    <property type="protein sequence ID" value="TPG64840.1"/>
    <property type="molecule type" value="Genomic_DNA"/>
</dbReference>
<dbReference type="PANTHER" id="PTHR11931">
    <property type="entry name" value="PHOSPHOGLYCERATE MUTASE"/>
    <property type="match status" value="1"/>
</dbReference>
<dbReference type="OrthoDB" id="9781415at2"/>
<keyword evidence="4" id="KW-0324">Glycolysis</keyword>
<dbReference type="Pfam" id="PF00300">
    <property type="entry name" value="His_Phos_1"/>
    <property type="match status" value="1"/>
</dbReference>
<dbReference type="CDD" id="cd07067">
    <property type="entry name" value="HP_PGM_like"/>
    <property type="match status" value="1"/>
</dbReference>
<gene>
    <name evidence="7" type="ORF">EAH77_00895</name>
</gene>
<keyword evidence="8" id="KW-1185">Reference proteome</keyword>
<dbReference type="GO" id="GO:0006094">
    <property type="term" value="P:gluconeogenesis"/>
    <property type="evidence" value="ECO:0007669"/>
    <property type="project" value="UniProtKB-KW"/>
</dbReference>